<accession>A0ABW3VJW7</accession>
<evidence type="ECO:0000256" key="6">
    <source>
        <dbReference type="SAM" id="Phobius"/>
    </source>
</evidence>
<evidence type="ECO:0000256" key="2">
    <source>
        <dbReference type="ARBA" id="ARBA00022475"/>
    </source>
</evidence>
<feature type="transmembrane region" description="Helical" evidence="6">
    <location>
        <begin position="50"/>
        <end position="79"/>
    </location>
</feature>
<feature type="domain" description="Type II secretion system protein GspF" evidence="7">
    <location>
        <begin position="108"/>
        <end position="227"/>
    </location>
</feature>
<comment type="subcellular location">
    <subcellularLocation>
        <location evidence="1">Cell membrane</location>
        <topology evidence="1">Multi-pass membrane protein</topology>
    </subcellularLocation>
</comment>
<comment type="caution">
    <text evidence="8">The sequence shown here is derived from an EMBL/GenBank/DDBJ whole genome shotgun (WGS) entry which is preliminary data.</text>
</comment>
<evidence type="ECO:0000256" key="4">
    <source>
        <dbReference type="ARBA" id="ARBA00022989"/>
    </source>
</evidence>
<dbReference type="PANTHER" id="PTHR35007">
    <property type="entry name" value="INTEGRAL MEMBRANE PROTEIN-RELATED"/>
    <property type="match status" value="1"/>
</dbReference>
<dbReference type="InterPro" id="IPR018076">
    <property type="entry name" value="T2SS_GspF_dom"/>
</dbReference>
<organism evidence="8 9">
    <name type="scientific">Pseudonocardia benzenivorans</name>
    <dbReference type="NCBI Taxonomy" id="228005"/>
    <lineage>
        <taxon>Bacteria</taxon>
        <taxon>Bacillati</taxon>
        <taxon>Actinomycetota</taxon>
        <taxon>Actinomycetes</taxon>
        <taxon>Pseudonocardiales</taxon>
        <taxon>Pseudonocardiaceae</taxon>
        <taxon>Pseudonocardia</taxon>
    </lineage>
</organism>
<keyword evidence="4 6" id="KW-1133">Transmembrane helix</keyword>
<evidence type="ECO:0000256" key="1">
    <source>
        <dbReference type="ARBA" id="ARBA00004651"/>
    </source>
</evidence>
<gene>
    <name evidence="8" type="ORF">ACFQ34_15195</name>
</gene>
<dbReference type="PANTHER" id="PTHR35007:SF3">
    <property type="entry name" value="POSSIBLE CONSERVED ALANINE RICH MEMBRANE PROTEIN"/>
    <property type="match status" value="1"/>
</dbReference>
<dbReference type="Proteomes" id="UP001597182">
    <property type="component" value="Unassembled WGS sequence"/>
</dbReference>
<keyword evidence="2" id="KW-1003">Cell membrane</keyword>
<keyword evidence="3 6" id="KW-0812">Transmembrane</keyword>
<evidence type="ECO:0000256" key="5">
    <source>
        <dbReference type="ARBA" id="ARBA00023136"/>
    </source>
</evidence>
<proteinExistence type="predicted"/>
<evidence type="ECO:0000259" key="7">
    <source>
        <dbReference type="Pfam" id="PF00482"/>
    </source>
</evidence>
<evidence type="ECO:0000313" key="8">
    <source>
        <dbReference type="EMBL" id="MFD1234635.1"/>
    </source>
</evidence>
<evidence type="ECO:0000256" key="3">
    <source>
        <dbReference type="ARBA" id="ARBA00022692"/>
    </source>
</evidence>
<keyword evidence="5 6" id="KW-0472">Membrane</keyword>
<protein>
    <submittedName>
        <fullName evidence="8">Type II secretion system F family protein</fullName>
    </submittedName>
</protein>
<keyword evidence="9" id="KW-1185">Reference proteome</keyword>
<dbReference type="Pfam" id="PF00482">
    <property type="entry name" value="T2SSF"/>
    <property type="match status" value="1"/>
</dbReference>
<name>A0ABW3VJW7_9PSEU</name>
<reference evidence="9" key="1">
    <citation type="journal article" date="2019" name="Int. J. Syst. Evol. Microbiol.">
        <title>The Global Catalogue of Microorganisms (GCM) 10K type strain sequencing project: providing services to taxonomists for standard genome sequencing and annotation.</title>
        <authorList>
            <consortium name="The Broad Institute Genomics Platform"/>
            <consortium name="The Broad Institute Genome Sequencing Center for Infectious Disease"/>
            <person name="Wu L."/>
            <person name="Ma J."/>
        </authorList>
    </citation>
    <scope>NUCLEOTIDE SEQUENCE [LARGE SCALE GENOMIC DNA]</scope>
    <source>
        <strain evidence="9">CCUG 49018</strain>
    </source>
</reference>
<evidence type="ECO:0000313" key="9">
    <source>
        <dbReference type="Proteomes" id="UP001597182"/>
    </source>
</evidence>
<feature type="transmembrane region" description="Helical" evidence="6">
    <location>
        <begin position="211"/>
        <end position="236"/>
    </location>
</feature>
<dbReference type="EMBL" id="JBHTMB010000137">
    <property type="protein sequence ID" value="MFD1234635.1"/>
    <property type="molecule type" value="Genomic_DNA"/>
</dbReference>
<dbReference type="RefSeq" id="WP_346094037.1">
    <property type="nucleotide sequence ID" value="NZ_BAABKS010000085.1"/>
</dbReference>
<sequence>MTALVAVALLVGAAALVATDPHVGRARLRALGRRDPVLRTAPSPAPLRLRWAVAGSVSAGAAGLLVGGAVAGAVVALVVGTGLVVFARRSGAPAADESASALAAGWELLAVCLEAGMPVSTAVEAGAARLDGPSGRALRRVAGLLELGADPAEAWQAVDGRLALAAFARAARRSAATGAGIAHVARTEAQRLRAETVDSARARAQRAAVTITGPLGLCFLPAFLVLGIAPVVVGLAGDALARW</sequence>